<dbReference type="SUPFAM" id="SSF55347">
    <property type="entry name" value="Glyceraldehyde-3-phosphate dehydrogenase-like, C-terminal domain"/>
    <property type="match status" value="1"/>
</dbReference>
<comment type="caution">
    <text evidence="4">The sequence shown here is derived from an EMBL/GenBank/DDBJ whole genome shotgun (WGS) entry which is preliminary data.</text>
</comment>
<dbReference type="SUPFAM" id="SSF51735">
    <property type="entry name" value="NAD(P)-binding Rossmann-fold domains"/>
    <property type="match status" value="1"/>
</dbReference>
<dbReference type="Pfam" id="PF22725">
    <property type="entry name" value="GFO_IDH_MocA_C3"/>
    <property type="match status" value="1"/>
</dbReference>
<dbReference type="AlphaFoldDB" id="A0A9W6HL43"/>
<dbReference type="GO" id="GO:0000166">
    <property type="term" value="F:nucleotide binding"/>
    <property type="evidence" value="ECO:0007669"/>
    <property type="project" value="InterPro"/>
</dbReference>
<evidence type="ECO:0000259" key="2">
    <source>
        <dbReference type="Pfam" id="PF01408"/>
    </source>
</evidence>
<dbReference type="InterPro" id="IPR000683">
    <property type="entry name" value="Gfo/Idh/MocA-like_OxRdtase_N"/>
</dbReference>
<accession>A0A9W6HL43</accession>
<dbReference type="Proteomes" id="UP001142291">
    <property type="component" value="Unassembled WGS sequence"/>
</dbReference>
<dbReference type="InterPro" id="IPR036291">
    <property type="entry name" value="NAD(P)-bd_dom_sf"/>
</dbReference>
<reference evidence="4" key="1">
    <citation type="journal article" date="2014" name="Int. J. Syst. Evol. Microbiol.">
        <title>Complete genome sequence of Corynebacterium casei LMG S-19264T (=DSM 44701T), isolated from a smear-ripened cheese.</title>
        <authorList>
            <consortium name="US DOE Joint Genome Institute (JGI-PGF)"/>
            <person name="Walter F."/>
            <person name="Albersmeier A."/>
            <person name="Kalinowski J."/>
            <person name="Ruckert C."/>
        </authorList>
    </citation>
    <scope>NUCLEOTIDE SEQUENCE</scope>
    <source>
        <strain evidence="4">VKM Ac-1940</strain>
    </source>
</reference>
<feature type="domain" description="GFO/IDH/MocA-like oxidoreductase" evidence="3">
    <location>
        <begin position="148"/>
        <end position="254"/>
    </location>
</feature>
<organism evidence="4 5">
    <name type="scientific">Microbacterium dextranolyticum</name>
    <dbReference type="NCBI Taxonomy" id="36806"/>
    <lineage>
        <taxon>Bacteria</taxon>
        <taxon>Bacillati</taxon>
        <taxon>Actinomycetota</taxon>
        <taxon>Actinomycetes</taxon>
        <taxon>Micrococcales</taxon>
        <taxon>Microbacteriaceae</taxon>
        <taxon>Microbacterium</taxon>
    </lineage>
</organism>
<evidence type="ECO:0000259" key="3">
    <source>
        <dbReference type="Pfam" id="PF22725"/>
    </source>
</evidence>
<protein>
    <submittedName>
        <fullName evidence="4">Oxidoreductase</fullName>
    </submittedName>
</protein>
<proteinExistence type="predicted"/>
<keyword evidence="5" id="KW-1185">Reference proteome</keyword>
<feature type="domain" description="Gfo/Idh/MocA-like oxidoreductase N-terminal" evidence="2">
    <location>
        <begin position="22"/>
        <end position="139"/>
    </location>
</feature>
<evidence type="ECO:0000313" key="4">
    <source>
        <dbReference type="EMBL" id="GLJ95166.1"/>
    </source>
</evidence>
<name>A0A9W6HL43_9MICO</name>
<dbReference type="InterPro" id="IPR055170">
    <property type="entry name" value="GFO_IDH_MocA-like_dom"/>
</dbReference>
<dbReference type="Pfam" id="PF01408">
    <property type="entry name" value="GFO_IDH_MocA"/>
    <property type="match status" value="1"/>
</dbReference>
<reference evidence="4" key="2">
    <citation type="submission" date="2023-01" db="EMBL/GenBank/DDBJ databases">
        <authorList>
            <person name="Sun Q."/>
            <person name="Evtushenko L."/>
        </authorList>
    </citation>
    <scope>NUCLEOTIDE SEQUENCE</scope>
    <source>
        <strain evidence="4">VKM Ac-1940</strain>
    </source>
</reference>
<evidence type="ECO:0000256" key="1">
    <source>
        <dbReference type="ARBA" id="ARBA00023027"/>
    </source>
</evidence>
<evidence type="ECO:0000313" key="5">
    <source>
        <dbReference type="Proteomes" id="UP001142291"/>
    </source>
</evidence>
<dbReference type="RefSeq" id="WP_204964670.1">
    <property type="nucleotide sequence ID" value="NZ_BAAAUR010000005.1"/>
</dbReference>
<dbReference type="InterPro" id="IPR051450">
    <property type="entry name" value="Gfo/Idh/MocA_Oxidoreductases"/>
</dbReference>
<dbReference type="PANTHER" id="PTHR43377:SF8">
    <property type="entry name" value="BLR3664 PROTEIN"/>
    <property type="match status" value="1"/>
</dbReference>
<dbReference type="Gene3D" id="3.30.360.10">
    <property type="entry name" value="Dihydrodipicolinate Reductase, domain 2"/>
    <property type="match status" value="1"/>
</dbReference>
<keyword evidence="1" id="KW-0520">NAD</keyword>
<dbReference type="PANTHER" id="PTHR43377">
    <property type="entry name" value="BILIVERDIN REDUCTASE A"/>
    <property type="match status" value="1"/>
</dbReference>
<sequence>MPKTAAQKSELSDRSSRPDATVRIGLIGAGAIGRTHIETIAAAAGVELAGIADPFDAAAELATRAGTRHHRSPQDLFDIERPDAVIIATPNELHVPQALEALSRGIPVLVEKPVATTFAEAQELVAASAETGVPVLVGHHRRHHPATARAKEIIASGELGRIAAVSATYFLSKPDDYFDTPWHRTVGTGGAFLINLIHEIDLLRHLVGEIVAVSAMSSSAVRGLDVEDTGALAFSFEGGALGSLVVSDTAAGPWSWDLTAGDSPRFPAHGVESHRIGGVAASLTIPTLEVWRHDGAPNWTTPLHAHRHAVEPTSPYVRQLAHFVDVVAGRAEPLVSAHEGARNLAVMEAVAEAAHSGRTVTVPE</sequence>
<dbReference type="EMBL" id="BSER01000008">
    <property type="protein sequence ID" value="GLJ95166.1"/>
    <property type="molecule type" value="Genomic_DNA"/>
</dbReference>
<gene>
    <name evidence="4" type="ORF">GCM10017591_12280</name>
</gene>
<dbReference type="Gene3D" id="3.40.50.720">
    <property type="entry name" value="NAD(P)-binding Rossmann-like Domain"/>
    <property type="match status" value="1"/>
</dbReference>